<evidence type="ECO:0000313" key="2">
    <source>
        <dbReference type="EMBL" id="ATL30057.1"/>
    </source>
</evidence>
<keyword evidence="2" id="KW-0012">Acyltransferase</keyword>
<dbReference type="InterPro" id="IPR038765">
    <property type="entry name" value="Papain-like_cys_pep_sf"/>
</dbReference>
<dbReference type="PANTHER" id="PTHR11786:SF0">
    <property type="entry name" value="ARYLAMINE N-ACETYLTRANSFERASE 4-RELATED"/>
    <property type="match status" value="1"/>
</dbReference>
<gene>
    <name evidence="2" type="ORF">KY5_5039</name>
</gene>
<dbReference type="PANTHER" id="PTHR11786">
    <property type="entry name" value="N-HYDROXYARYLAMINE O-ACETYLTRANSFERASE"/>
    <property type="match status" value="1"/>
</dbReference>
<comment type="similarity">
    <text evidence="1">Belongs to the arylamine N-acetyltransferase family.</text>
</comment>
<dbReference type="Proteomes" id="UP000221011">
    <property type="component" value="Chromosome"/>
</dbReference>
<accession>A0A291QEW7</accession>
<dbReference type="Gene3D" id="3.30.2140.10">
    <property type="entry name" value="Arylamine N-acetyltransferase"/>
    <property type="match status" value="1"/>
</dbReference>
<dbReference type="Pfam" id="PF00797">
    <property type="entry name" value="Acetyltransf_2"/>
    <property type="match status" value="1"/>
</dbReference>
<proteinExistence type="inferred from homology"/>
<dbReference type="KEGG" id="sfk:KY5_5039"/>
<evidence type="ECO:0000256" key="1">
    <source>
        <dbReference type="ARBA" id="ARBA00006547"/>
    </source>
</evidence>
<dbReference type="InterPro" id="IPR001447">
    <property type="entry name" value="Arylamine_N-AcTrfase"/>
</dbReference>
<dbReference type="GO" id="GO:0004060">
    <property type="term" value="F:arylamine N-acetyltransferase activity"/>
    <property type="evidence" value="ECO:0007669"/>
    <property type="project" value="UniProtKB-EC"/>
</dbReference>
<keyword evidence="3" id="KW-1185">Reference proteome</keyword>
<dbReference type="SUPFAM" id="SSF54001">
    <property type="entry name" value="Cysteine proteinases"/>
    <property type="match status" value="1"/>
</dbReference>
<protein>
    <submittedName>
        <fullName evidence="2">Arylamine N-acetyltransferase</fullName>
        <ecNumber evidence="2">2.3.1.5</ecNumber>
    </submittedName>
</protein>
<dbReference type="EC" id="2.3.1.5" evidence="2"/>
<dbReference type="RefSeq" id="WP_098244422.1">
    <property type="nucleotide sequence ID" value="NZ_CP022685.1"/>
</dbReference>
<keyword evidence="2" id="KW-0808">Transferase</keyword>
<evidence type="ECO:0000313" key="3">
    <source>
        <dbReference type="Proteomes" id="UP000221011"/>
    </source>
</evidence>
<name>A0A291QEW7_9ACTN</name>
<sequence length="285" mass="31695">MWHGDALDLDAYLAHLGYEGDRSPTEETLRALHRAHVLSVRWENLEAVLRKKRPLDLDSVQAKLIGSPRGGTCYEHITLYAAALERLGFRFLVVQGRVQMGETVKIRPESHAMVVVELGGKRLLSDVGFGSSPLELIELTDDTQVSDGTWAYRLLRQEVTPGAEGWALHQPVREGDGQPDTTGDGWMVRHTFTLHPQYPADLRVSNHFGSSSPNSPFSDRVFVQRVHEDRLHLLDNRLLTTVRPGVPGPPESRELAAAEVPKVLADVFGIELSPEDAELLLPKLV</sequence>
<reference evidence="2 3" key="1">
    <citation type="submission" date="2017-08" db="EMBL/GenBank/DDBJ databases">
        <title>Complete Genome Sequence of Streptomyces formicae KY5, the formicamycin producer.</title>
        <authorList>
            <person name="Holmes N.A."/>
            <person name="Devine R."/>
            <person name="Qin Z."/>
            <person name="Seipke R.F."/>
            <person name="Wilkinson B."/>
            <person name="Hutchings M.I."/>
        </authorList>
    </citation>
    <scope>NUCLEOTIDE SEQUENCE [LARGE SCALE GENOMIC DNA]</scope>
    <source>
        <strain evidence="2 3">KY5</strain>
    </source>
</reference>
<dbReference type="EMBL" id="CP022685">
    <property type="protein sequence ID" value="ATL30057.1"/>
    <property type="molecule type" value="Genomic_DNA"/>
</dbReference>
<organism evidence="2 3">
    <name type="scientific">Streptomyces formicae</name>
    <dbReference type="NCBI Taxonomy" id="1616117"/>
    <lineage>
        <taxon>Bacteria</taxon>
        <taxon>Bacillati</taxon>
        <taxon>Actinomycetota</taxon>
        <taxon>Actinomycetes</taxon>
        <taxon>Kitasatosporales</taxon>
        <taxon>Streptomycetaceae</taxon>
        <taxon>Streptomyces</taxon>
    </lineage>
</organism>
<dbReference type="AlphaFoldDB" id="A0A291QEW7"/>
<dbReference type="Gene3D" id="2.40.128.150">
    <property type="entry name" value="Cysteine proteinases"/>
    <property type="match status" value="1"/>
</dbReference>